<organism evidence="10 11">
    <name type="scientific">Oleomonas cavernae</name>
    <dbReference type="NCBI Taxonomy" id="2320859"/>
    <lineage>
        <taxon>Bacteria</taxon>
        <taxon>Pseudomonadati</taxon>
        <taxon>Pseudomonadota</taxon>
        <taxon>Alphaproteobacteria</taxon>
        <taxon>Acetobacterales</taxon>
        <taxon>Acetobacteraceae</taxon>
        <taxon>Oleomonas</taxon>
    </lineage>
</organism>
<dbReference type="OrthoDB" id="979809at2"/>
<dbReference type="Pfam" id="PF06155">
    <property type="entry name" value="GBBH-like_N"/>
    <property type="match status" value="1"/>
</dbReference>
<dbReference type="FunFam" id="3.30.2020.30:FF:000002">
    <property type="entry name" value="Putative gamma-butyrobetaine dioxygenase"/>
    <property type="match status" value="1"/>
</dbReference>
<dbReference type="AlphaFoldDB" id="A0A418WU41"/>
<dbReference type="EMBL" id="QYUK01000008">
    <property type="protein sequence ID" value="RJF94758.1"/>
    <property type="molecule type" value="Genomic_DNA"/>
</dbReference>
<keyword evidence="6" id="KW-0560">Oxidoreductase</keyword>
<dbReference type="Pfam" id="PF02668">
    <property type="entry name" value="TauD"/>
    <property type="match status" value="1"/>
</dbReference>
<evidence type="ECO:0000256" key="4">
    <source>
        <dbReference type="ARBA" id="ARBA00022723"/>
    </source>
</evidence>
<gene>
    <name evidence="10" type="ORF">D3874_02785</name>
</gene>
<keyword evidence="7" id="KW-0408">Iron</keyword>
<sequence>MRTDAVRDIIADWRVFATTHAIRHLTVAPGRVDAAWSDGRISPFHADWLRDNCPCADCVQRLTREQMFEIADAPTDLAVAGAVLDGNGDLNVRWSDGHDSRYGAGWLRASAYDEASRAERRMADAPLLWQAGAPVPRFPYGRLMADDGALHGWLVTLRDRGLVLVDGVPTTPDTVATLARRIAFVRETNFGVIFDVASKPKPDSAAYTAVNLPPHTDLPTRELQPGLQFLHCLVNEATGGESIFVDGFAIADALAREHPADFALLTTVPVAFWNKDDRTDYRFSAPVIALDPVTAKVAELRCANFLRGPLDAPAEVVAPFYRAYRRYQAMTRDPRFRVVHRLEAGEMWVFDNRRVLHARTEFDPASGARHLQGCYVDRDELLSRIRVLARGGPAGDA</sequence>
<protein>
    <submittedName>
        <fullName evidence="10">DUF971 domain-containing protein</fullName>
    </submittedName>
</protein>
<evidence type="ECO:0000313" key="11">
    <source>
        <dbReference type="Proteomes" id="UP000284605"/>
    </source>
</evidence>
<dbReference type="InterPro" id="IPR010376">
    <property type="entry name" value="GBBH-like_N"/>
</dbReference>
<comment type="caution">
    <text evidence="10">The sequence shown here is derived from an EMBL/GenBank/DDBJ whole genome shotgun (WGS) entry which is preliminary data.</text>
</comment>
<evidence type="ECO:0000259" key="8">
    <source>
        <dbReference type="Pfam" id="PF02668"/>
    </source>
</evidence>
<evidence type="ECO:0000259" key="9">
    <source>
        <dbReference type="Pfam" id="PF06155"/>
    </source>
</evidence>
<reference evidence="10 11" key="1">
    <citation type="submission" date="2018-09" db="EMBL/GenBank/DDBJ databases">
        <authorList>
            <person name="Zhu H."/>
        </authorList>
    </citation>
    <scope>NUCLEOTIDE SEQUENCE [LARGE SCALE GENOMIC DNA]</scope>
    <source>
        <strain evidence="10 11">K1W22B-8</strain>
    </source>
</reference>
<keyword evidence="11" id="KW-1185">Reference proteome</keyword>
<comment type="cofactor">
    <cofactor evidence="2">
        <name>L-ascorbate</name>
        <dbReference type="ChEBI" id="CHEBI:38290"/>
    </cofactor>
</comment>
<accession>A0A418WU41</accession>
<dbReference type="GO" id="GO:0016706">
    <property type="term" value="F:2-oxoglutarate-dependent dioxygenase activity"/>
    <property type="evidence" value="ECO:0007669"/>
    <property type="project" value="UniProtKB-ARBA"/>
</dbReference>
<evidence type="ECO:0000256" key="2">
    <source>
        <dbReference type="ARBA" id="ARBA00001961"/>
    </source>
</evidence>
<feature type="domain" description="TauD/TfdA-like" evidence="8">
    <location>
        <begin position="132"/>
        <end position="375"/>
    </location>
</feature>
<evidence type="ECO:0000256" key="1">
    <source>
        <dbReference type="ARBA" id="ARBA00001954"/>
    </source>
</evidence>
<dbReference type="Proteomes" id="UP000284605">
    <property type="component" value="Unassembled WGS sequence"/>
</dbReference>
<evidence type="ECO:0000256" key="3">
    <source>
        <dbReference type="ARBA" id="ARBA00008654"/>
    </source>
</evidence>
<keyword evidence="4" id="KW-0479">Metal-binding</keyword>
<dbReference type="CDD" id="cd00250">
    <property type="entry name" value="CAS_like"/>
    <property type="match status" value="1"/>
</dbReference>
<dbReference type="GO" id="GO:0045329">
    <property type="term" value="P:carnitine biosynthetic process"/>
    <property type="evidence" value="ECO:0007669"/>
    <property type="project" value="TreeGrafter"/>
</dbReference>
<dbReference type="RefSeq" id="WP_119776220.1">
    <property type="nucleotide sequence ID" value="NZ_QYUK01000008.1"/>
</dbReference>
<dbReference type="Gene3D" id="3.60.130.10">
    <property type="entry name" value="Clavaminate synthase-like"/>
    <property type="match status" value="1"/>
</dbReference>
<dbReference type="FunFam" id="3.60.130.10:FF:000001">
    <property type="entry name" value="Trimethyllysine dioxygenase, mitochondrial"/>
    <property type="match status" value="1"/>
</dbReference>
<dbReference type="InterPro" id="IPR003819">
    <property type="entry name" value="TauD/TfdA-like"/>
</dbReference>
<dbReference type="InterPro" id="IPR050411">
    <property type="entry name" value="AlphaKG_dependent_hydroxylases"/>
</dbReference>
<evidence type="ECO:0000256" key="6">
    <source>
        <dbReference type="ARBA" id="ARBA00023002"/>
    </source>
</evidence>
<feature type="domain" description="Gamma-butyrobetaine hydroxylase-like N-terminal" evidence="9">
    <location>
        <begin position="32"/>
        <end position="108"/>
    </location>
</feature>
<dbReference type="Gene3D" id="3.30.2020.30">
    <property type="match status" value="1"/>
</dbReference>
<dbReference type="InterPro" id="IPR042098">
    <property type="entry name" value="TauD-like_sf"/>
</dbReference>
<keyword evidence="5" id="KW-0223">Dioxygenase</keyword>
<dbReference type="GO" id="GO:0046872">
    <property type="term" value="F:metal ion binding"/>
    <property type="evidence" value="ECO:0007669"/>
    <property type="project" value="UniProtKB-KW"/>
</dbReference>
<evidence type="ECO:0000256" key="7">
    <source>
        <dbReference type="ARBA" id="ARBA00023004"/>
    </source>
</evidence>
<evidence type="ECO:0000256" key="5">
    <source>
        <dbReference type="ARBA" id="ARBA00022964"/>
    </source>
</evidence>
<dbReference type="PANTHER" id="PTHR10696">
    <property type="entry name" value="GAMMA-BUTYROBETAINE HYDROXYLASE-RELATED"/>
    <property type="match status" value="1"/>
</dbReference>
<dbReference type="PANTHER" id="PTHR10696:SF25">
    <property type="entry name" value="OXIDOREDUCTASE AIM17-RELATED"/>
    <property type="match status" value="1"/>
</dbReference>
<evidence type="ECO:0000313" key="10">
    <source>
        <dbReference type="EMBL" id="RJF94758.1"/>
    </source>
</evidence>
<comment type="similarity">
    <text evidence="3">Belongs to the gamma-BBH/TMLD family.</text>
</comment>
<comment type="cofactor">
    <cofactor evidence="1">
        <name>Fe(2+)</name>
        <dbReference type="ChEBI" id="CHEBI:29033"/>
    </cofactor>
</comment>
<proteinExistence type="inferred from homology"/>
<name>A0A418WU41_9PROT</name>
<dbReference type="SUPFAM" id="SSF51197">
    <property type="entry name" value="Clavaminate synthase-like"/>
    <property type="match status" value="1"/>
</dbReference>
<dbReference type="InterPro" id="IPR038492">
    <property type="entry name" value="GBBH-like_N_sf"/>
</dbReference>